<dbReference type="GO" id="GO:0000176">
    <property type="term" value="C:nuclear exosome (RNase complex)"/>
    <property type="evidence" value="ECO:0007669"/>
    <property type="project" value="TreeGrafter"/>
</dbReference>
<dbReference type="Gene3D" id="3.30.420.10">
    <property type="entry name" value="Ribonuclease H-like superfamily/Ribonuclease H"/>
    <property type="match status" value="1"/>
</dbReference>
<dbReference type="GO" id="GO:0000467">
    <property type="term" value="P:exonucleolytic trimming to generate mature 3'-end of 5.8S rRNA from tricistronic rRNA transcript (SSU-rRNA, 5.8S rRNA, LSU-rRNA)"/>
    <property type="evidence" value="ECO:0007669"/>
    <property type="project" value="InterPro"/>
</dbReference>
<evidence type="ECO:0000259" key="4">
    <source>
        <dbReference type="PROSITE" id="PS50967"/>
    </source>
</evidence>
<dbReference type="SMART" id="SM00474">
    <property type="entry name" value="35EXOc"/>
    <property type="match status" value="1"/>
</dbReference>
<sequence>MHSKKRNGVGLGKSKKAAGPRVRSGVAVPPPIVNLSSRDAEEVPVQNKTNPLIGSGDKTKNAWAGAAEQAQQKQSQRVVSRDGSIMPKPGEAQLDGGVKRDGGTSSMNTSGVTQNRQSAFPKSAFGRSKGMSREWDGRERGKPRGGGEGSGHQPSYSRRGLASSSQPSVPASSISAAAAAAAVAAAASTMPAVMRSQIREQSDAPKASLSAFSGGSKTSAPKTYQPPHTLAKKPAPSVDETDGKKEAPVANDVNLTTIKSSSALAPKKSSLLSLAAAVSTSSATSSSNPQSSGLTSGPASARASGSAGKWRESRDTPQPHYNSYTQRRSASGSDRFPQPSQQQQVQQRTNDRRNLGSSPGASSGSHMHEIVRDLKSELEKEKESNRAARKDAKSLKQANYELQQKINAQEKELSLLKRELHEVKSIQRMSTQDTTMPVLPHHLVAEPSRQRGGESRLLQSLYASSPPEPAGDAPPPSGGSSRRETSVRCVEDFTDMLLGEVLESYSTDHIWREARRLNNASIMSIDYQDTIARPQNNFQDAIDNSDAPFVPKLRRKPNCIEVLNHQELMAKPWLSPYRTELIQVQYQPWQLSRPHVLREIQDMNERPVFFLNQPFQVDELVSKFHTNSIRELAIDLEHHSLRSYHGFLCLMQISTRSEDFLIDVLALRSYLHKLLPVFTNGNIVKVLHGADSDIIWLQRDLGLYIVNMFDTGQAARMLRYPSYSYSFLLTRFAGIQPDKKHQMSDWRIRPLPLDMLNYARQDTHYLLDIYDRLRCELCDQDEKLVRSVLKKSAQLCMKTYIREPLDKEKISALLLKLARQYQVRLCCGAQRRVFSTLAIWRDRVARIRDESVQYVLEDKLLITLAKTCPTNLETLQQDISRANSPMPPLVFSLRRDFFWQIASVLDPKGSQDLKNTSKLHNPANPIGFGWFERK</sequence>
<feature type="compositionally biased region" description="Polar residues" evidence="3">
    <location>
        <begin position="103"/>
        <end position="120"/>
    </location>
</feature>
<keyword evidence="2" id="KW-0539">Nucleus</keyword>
<gene>
    <name evidence="5" type="ORF">QSP1433_LOCUS6556</name>
</gene>
<dbReference type="GO" id="GO:0071044">
    <property type="term" value="P:histone mRNA catabolic process"/>
    <property type="evidence" value="ECO:0007669"/>
    <property type="project" value="TreeGrafter"/>
</dbReference>
<dbReference type="GO" id="GO:0071037">
    <property type="term" value="P:nuclear polyadenylation-dependent snRNA catabolic process"/>
    <property type="evidence" value="ECO:0007669"/>
    <property type="project" value="TreeGrafter"/>
</dbReference>
<dbReference type="GO" id="GO:0071040">
    <property type="term" value="P:nuclear polyadenylation-dependent antisense transcript catabolic process"/>
    <property type="evidence" value="ECO:0007669"/>
    <property type="project" value="TreeGrafter"/>
</dbReference>
<evidence type="ECO:0000256" key="1">
    <source>
        <dbReference type="ARBA" id="ARBA00004123"/>
    </source>
</evidence>
<feature type="compositionally biased region" description="Low complexity" evidence="3">
    <location>
        <begin position="260"/>
        <end position="308"/>
    </location>
</feature>
<dbReference type="InterPro" id="IPR044876">
    <property type="entry name" value="HRDC_dom_sf"/>
</dbReference>
<feature type="compositionally biased region" description="Polar residues" evidence="3">
    <location>
        <begin position="319"/>
        <end position="332"/>
    </location>
</feature>
<feature type="compositionally biased region" description="Pro residues" evidence="3">
    <location>
        <begin position="466"/>
        <end position="477"/>
    </location>
</feature>
<comment type="subcellular location">
    <subcellularLocation>
        <location evidence="1">Nucleus</location>
    </subcellularLocation>
</comment>
<feature type="region of interest" description="Disordered" evidence="3">
    <location>
        <begin position="462"/>
        <end position="486"/>
    </location>
</feature>
<organism evidence="5">
    <name type="scientific">Mucochytrium quahogii</name>
    <dbReference type="NCBI Taxonomy" id="96639"/>
    <lineage>
        <taxon>Eukaryota</taxon>
        <taxon>Sar</taxon>
        <taxon>Stramenopiles</taxon>
        <taxon>Bigyra</taxon>
        <taxon>Labyrinthulomycetes</taxon>
        <taxon>Thraustochytrida</taxon>
        <taxon>Thraustochytriidae</taxon>
        <taxon>Mucochytrium</taxon>
    </lineage>
</organism>
<dbReference type="Pfam" id="PF01612">
    <property type="entry name" value="DNA_pol_A_exo1"/>
    <property type="match status" value="1"/>
</dbReference>
<dbReference type="InterPro" id="IPR012337">
    <property type="entry name" value="RNaseH-like_sf"/>
</dbReference>
<evidence type="ECO:0000313" key="5">
    <source>
        <dbReference type="EMBL" id="CAD9679463.1"/>
    </source>
</evidence>
<dbReference type="InterPro" id="IPR036397">
    <property type="entry name" value="RNaseH_sf"/>
</dbReference>
<dbReference type="GO" id="GO:0071038">
    <property type="term" value="P:TRAMP-dependent tRNA surveillance pathway"/>
    <property type="evidence" value="ECO:0007669"/>
    <property type="project" value="TreeGrafter"/>
</dbReference>
<feature type="compositionally biased region" description="Polar residues" evidence="3">
    <location>
        <begin position="210"/>
        <end position="222"/>
    </location>
</feature>
<dbReference type="GO" id="GO:0071039">
    <property type="term" value="P:nuclear polyadenylation-dependent CUT catabolic process"/>
    <property type="evidence" value="ECO:0007669"/>
    <property type="project" value="TreeGrafter"/>
</dbReference>
<dbReference type="InterPro" id="IPR045092">
    <property type="entry name" value="Rrp6-like"/>
</dbReference>
<name>A0A7S2RSE9_9STRA</name>
<dbReference type="PANTHER" id="PTHR12124:SF47">
    <property type="entry name" value="EXOSOME COMPONENT 10"/>
    <property type="match status" value="1"/>
</dbReference>
<reference evidence="5" key="1">
    <citation type="submission" date="2021-01" db="EMBL/GenBank/DDBJ databases">
        <authorList>
            <person name="Corre E."/>
            <person name="Pelletier E."/>
            <person name="Niang G."/>
            <person name="Scheremetjew M."/>
            <person name="Finn R."/>
            <person name="Kale V."/>
            <person name="Holt S."/>
            <person name="Cochrane G."/>
            <person name="Meng A."/>
            <person name="Brown T."/>
            <person name="Cohen L."/>
        </authorList>
    </citation>
    <scope>NUCLEOTIDE SEQUENCE</scope>
    <source>
        <strain evidence="5">NY070348D</strain>
    </source>
</reference>
<dbReference type="EMBL" id="HBHK01010496">
    <property type="protein sequence ID" value="CAD9679463.1"/>
    <property type="molecule type" value="Transcribed_RNA"/>
</dbReference>
<feature type="compositionally biased region" description="Basic and acidic residues" evidence="3">
    <location>
        <begin position="366"/>
        <end position="394"/>
    </location>
</feature>
<feature type="compositionally biased region" description="Low complexity" evidence="3">
    <location>
        <begin position="162"/>
        <end position="193"/>
    </location>
</feature>
<dbReference type="SUPFAM" id="SSF47819">
    <property type="entry name" value="HRDC-like"/>
    <property type="match status" value="1"/>
</dbReference>
<dbReference type="InterPro" id="IPR002562">
    <property type="entry name" value="3'-5'_exonuclease_dom"/>
</dbReference>
<dbReference type="GO" id="GO:0000175">
    <property type="term" value="F:3'-5'-RNA exonuclease activity"/>
    <property type="evidence" value="ECO:0007669"/>
    <property type="project" value="InterPro"/>
</dbReference>
<dbReference type="PROSITE" id="PS50967">
    <property type="entry name" value="HRDC"/>
    <property type="match status" value="1"/>
</dbReference>
<dbReference type="PANTHER" id="PTHR12124">
    <property type="entry name" value="POLYMYOSITIS/SCLERODERMA AUTOANTIGEN-RELATED"/>
    <property type="match status" value="1"/>
</dbReference>
<feature type="compositionally biased region" description="Polar residues" evidence="3">
    <location>
        <begin position="69"/>
        <end position="78"/>
    </location>
</feature>
<dbReference type="GO" id="GO:0003727">
    <property type="term" value="F:single-stranded RNA binding"/>
    <property type="evidence" value="ECO:0007669"/>
    <property type="project" value="TreeGrafter"/>
</dbReference>
<feature type="compositionally biased region" description="Basic and acidic residues" evidence="3">
    <location>
        <begin position="131"/>
        <end position="142"/>
    </location>
</feature>
<evidence type="ECO:0000256" key="3">
    <source>
        <dbReference type="SAM" id="MobiDB-lite"/>
    </source>
</evidence>
<feature type="compositionally biased region" description="Low complexity" evidence="3">
    <location>
        <begin position="337"/>
        <end position="347"/>
    </location>
</feature>
<feature type="domain" description="HRDC" evidence="4">
    <location>
        <begin position="827"/>
        <end position="911"/>
    </location>
</feature>
<dbReference type="Gene3D" id="1.10.150.80">
    <property type="entry name" value="HRDC domain"/>
    <property type="match status" value="1"/>
</dbReference>
<feature type="compositionally biased region" description="Basic residues" evidence="3">
    <location>
        <begin position="1"/>
        <end position="18"/>
    </location>
</feature>
<dbReference type="InterPro" id="IPR010997">
    <property type="entry name" value="HRDC-like_sf"/>
</dbReference>
<feature type="region of interest" description="Disordered" evidence="3">
    <location>
        <begin position="1"/>
        <end position="395"/>
    </location>
</feature>
<dbReference type="GO" id="GO:0071051">
    <property type="term" value="P:poly(A)-dependent snoRNA 3'-end processing"/>
    <property type="evidence" value="ECO:0007669"/>
    <property type="project" value="TreeGrafter"/>
</dbReference>
<dbReference type="GO" id="GO:0005730">
    <property type="term" value="C:nucleolus"/>
    <property type="evidence" value="ECO:0007669"/>
    <property type="project" value="TreeGrafter"/>
</dbReference>
<accession>A0A7S2RSE9</accession>
<dbReference type="Pfam" id="PF00570">
    <property type="entry name" value="HRDC"/>
    <property type="match status" value="1"/>
</dbReference>
<feature type="compositionally biased region" description="Polar residues" evidence="3">
    <location>
        <begin position="355"/>
        <end position="365"/>
    </location>
</feature>
<dbReference type="SUPFAM" id="SSF53098">
    <property type="entry name" value="Ribonuclease H-like"/>
    <property type="match status" value="1"/>
</dbReference>
<dbReference type="GO" id="GO:0071036">
    <property type="term" value="P:nuclear polyadenylation-dependent snoRNA catabolic process"/>
    <property type="evidence" value="ECO:0007669"/>
    <property type="project" value="TreeGrafter"/>
</dbReference>
<dbReference type="AlphaFoldDB" id="A0A7S2RSE9"/>
<dbReference type="InterPro" id="IPR002121">
    <property type="entry name" value="HRDC_dom"/>
</dbReference>
<evidence type="ECO:0000256" key="2">
    <source>
        <dbReference type="ARBA" id="ARBA00023242"/>
    </source>
</evidence>
<dbReference type="GO" id="GO:0071035">
    <property type="term" value="P:nuclear polyadenylation-dependent rRNA catabolic process"/>
    <property type="evidence" value="ECO:0007669"/>
    <property type="project" value="TreeGrafter"/>
</dbReference>
<proteinExistence type="predicted"/>
<protein>
    <recommendedName>
        <fullName evidence="4">HRDC domain-containing protein</fullName>
    </recommendedName>
</protein>
<dbReference type="GO" id="GO:0000166">
    <property type="term" value="F:nucleotide binding"/>
    <property type="evidence" value="ECO:0007669"/>
    <property type="project" value="InterPro"/>
</dbReference>